<protein>
    <submittedName>
        <fullName evidence="3">Alpha-1,6-mannosyl-glycoprotein 6-beta-N-acetylglucosaminyltransferase</fullName>
    </submittedName>
</protein>
<reference evidence="3" key="2">
    <citation type="submission" date="2019-09" db="UniProtKB">
        <authorList>
            <consortium name="WormBaseParasite"/>
        </authorList>
    </citation>
    <scope>IDENTIFICATION</scope>
</reference>
<dbReference type="AlphaFoldDB" id="A0A183F392"/>
<dbReference type="OrthoDB" id="5871362at2759"/>
<keyword evidence="2" id="KW-1185">Reference proteome</keyword>
<dbReference type="Proteomes" id="UP000050761">
    <property type="component" value="Unassembled WGS sequence"/>
</dbReference>
<evidence type="ECO:0000313" key="2">
    <source>
        <dbReference type="Proteomes" id="UP000050761"/>
    </source>
</evidence>
<accession>A0A3P7U9C4</accession>
<reference evidence="1 2" key="1">
    <citation type="submission" date="2018-11" db="EMBL/GenBank/DDBJ databases">
        <authorList>
            <consortium name="Pathogen Informatics"/>
        </authorList>
    </citation>
    <scope>NUCLEOTIDE SEQUENCE [LARGE SCALE GENOMIC DNA]</scope>
</reference>
<evidence type="ECO:0000313" key="3">
    <source>
        <dbReference type="WBParaSite" id="HPBE_0000063401-mRNA-1"/>
    </source>
</evidence>
<evidence type="ECO:0000313" key="1">
    <source>
        <dbReference type="EMBL" id="VDO19017.1"/>
    </source>
</evidence>
<name>A0A183F392_HELPZ</name>
<gene>
    <name evidence="1" type="ORF">HPBE_LOCUS635</name>
</gene>
<sequence>MDELVRFAKDHLGYICSPQNIQRFMTHYDCIMEQEALGRGSCRSHIMGEAFPGRDEHKCKGVMAYRACLAPHLKRHCRPGALKEFDASVQQFGCKIKHV</sequence>
<dbReference type="WBParaSite" id="HPBE_0000063401-mRNA-1">
    <property type="protein sequence ID" value="HPBE_0000063401-mRNA-1"/>
    <property type="gene ID" value="HPBE_0000063401"/>
</dbReference>
<organism evidence="2 3">
    <name type="scientific">Heligmosomoides polygyrus</name>
    <name type="common">Parasitic roundworm</name>
    <dbReference type="NCBI Taxonomy" id="6339"/>
    <lineage>
        <taxon>Eukaryota</taxon>
        <taxon>Metazoa</taxon>
        <taxon>Ecdysozoa</taxon>
        <taxon>Nematoda</taxon>
        <taxon>Chromadorea</taxon>
        <taxon>Rhabditida</taxon>
        <taxon>Rhabditina</taxon>
        <taxon>Rhabditomorpha</taxon>
        <taxon>Strongyloidea</taxon>
        <taxon>Heligmosomidae</taxon>
        <taxon>Heligmosomoides</taxon>
    </lineage>
</organism>
<proteinExistence type="predicted"/>
<accession>A0A183F392</accession>
<dbReference type="EMBL" id="UZAH01000491">
    <property type="protein sequence ID" value="VDO19017.1"/>
    <property type="molecule type" value="Genomic_DNA"/>
</dbReference>